<evidence type="ECO:0000256" key="2">
    <source>
        <dbReference type="SAM" id="MobiDB-lite"/>
    </source>
</evidence>
<evidence type="ECO:0000313" key="4">
    <source>
        <dbReference type="Proteomes" id="UP000005237"/>
    </source>
</evidence>
<keyword evidence="1" id="KW-0175">Coiled coil</keyword>
<organism evidence="3 4">
    <name type="scientific">Caenorhabditis japonica</name>
    <dbReference type="NCBI Taxonomy" id="281687"/>
    <lineage>
        <taxon>Eukaryota</taxon>
        <taxon>Metazoa</taxon>
        <taxon>Ecdysozoa</taxon>
        <taxon>Nematoda</taxon>
        <taxon>Chromadorea</taxon>
        <taxon>Rhabditida</taxon>
        <taxon>Rhabditina</taxon>
        <taxon>Rhabditomorpha</taxon>
        <taxon>Rhabditoidea</taxon>
        <taxon>Rhabditidae</taxon>
        <taxon>Peloderinae</taxon>
        <taxon>Caenorhabditis</taxon>
    </lineage>
</organism>
<name>A0A8R1DSE1_CAEJA</name>
<reference evidence="4" key="1">
    <citation type="submission" date="2010-08" db="EMBL/GenBank/DDBJ databases">
        <authorList>
            <consortium name="Caenorhabditis japonica Sequencing Consortium"/>
            <person name="Wilson R.K."/>
        </authorList>
    </citation>
    <scope>NUCLEOTIDE SEQUENCE [LARGE SCALE GENOMIC DNA]</scope>
    <source>
        <strain evidence="4">DF5081</strain>
    </source>
</reference>
<feature type="region of interest" description="Disordered" evidence="2">
    <location>
        <begin position="76"/>
        <end position="97"/>
    </location>
</feature>
<reference evidence="3" key="2">
    <citation type="submission" date="2022-06" db="UniProtKB">
        <authorList>
            <consortium name="EnsemblMetazoa"/>
        </authorList>
    </citation>
    <scope>IDENTIFICATION</scope>
    <source>
        <strain evidence="3">DF5081</strain>
    </source>
</reference>
<proteinExistence type="predicted"/>
<sequence length="247" mass="29649">MTITITERISSLAAQLLVAENGDVAIYNLLCLNAPLDVLQKYKIKSLVEPYSELGHFQEEAKLLIERIRRMEEKVEDADMDKENMNSNPRKRKSSSEGLKIRIKIPKMCVPALSPDEFYEMHRDRIEHLSGIDLLHFSLQHQYLDEHLEKHFEKVLKLEFPRACVYKKPADFSFKLHYWRFFALRHDAKVQLEEQREMEKLQKKKEMEKKKKLEAVLRENKEKKMEAKRREQWRKKIMKACVKKRFF</sequence>
<dbReference type="EnsemblMetazoa" id="CJA10970.1">
    <property type="protein sequence ID" value="CJA10970.1"/>
    <property type="gene ID" value="WBGene00130174"/>
</dbReference>
<feature type="coiled-coil region" evidence="1">
    <location>
        <begin position="189"/>
        <end position="230"/>
    </location>
</feature>
<keyword evidence="4" id="KW-1185">Reference proteome</keyword>
<evidence type="ECO:0000256" key="1">
    <source>
        <dbReference type="SAM" id="Coils"/>
    </source>
</evidence>
<dbReference type="AlphaFoldDB" id="A0A8R1DSE1"/>
<accession>A0A8R1DSE1</accession>
<protein>
    <submittedName>
        <fullName evidence="3">Uncharacterized protein</fullName>
    </submittedName>
</protein>
<evidence type="ECO:0000313" key="3">
    <source>
        <dbReference type="EnsemblMetazoa" id="CJA10970.1"/>
    </source>
</evidence>
<dbReference type="Proteomes" id="UP000005237">
    <property type="component" value="Unassembled WGS sequence"/>
</dbReference>